<protein>
    <submittedName>
        <fullName evidence="1">Uncharacterized protein</fullName>
    </submittedName>
</protein>
<gene>
    <name evidence="1" type="ORF">D5086_000014</name>
</gene>
<comment type="caution">
    <text evidence="1">The sequence shown here is derived from an EMBL/GenBank/DDBJ whole genome shotgun (WGS) entry which is preliminary data.</text>
</comment>
<organism evidence="1 2">
    <name type="scientific">Populus alba</name>
    <name type="common">White poplar</name>
    <dbReference type="NCBI Taxonomy" id="43335"/>
    <lineage>
        <taxon>Eukaryota</taxon>
        <taxon>Viridiplantae</taxon>
        <taxon>Streptophyta</taxon>
        <taxon>Embryophyta</taxon>
        <taxon>Tracheophyta</taxon>
        <taxon>Spermatophyta</taxon>
        <taxon>Magnoliopsida</taxon>
        <taxon>eudicotyledons</taxon>
        <taxon>Gunneridae</taxon>
        <taxon>Pentapetalae</taxon>
        <taxon>rosids</taxon>
        <taxon>fabids</taxon>
        <taxon>Malpighiales</taxon>
        <taxon>Salicaceae</taxon>
        <taxon>Saliceae</taxon>
        <taxon>Populus</taxon>
    </lineage>
</organism>
<evidence type="ECO:0000313" key="1">
    <source>
        <dbReference type="EMBL" id="KAL3608994.1"/>
    </source>
</evidence>
<accession>A0ACC4CW03</accession>
<dbReference type="Proteomes" id="UP000309997">
    <property type="component" value="Unassembled WGS sequence"/>
</dbReference>
<sequence>MGAVVAIWWLTVVAAASCLSFLHASSPSSTTVPAFLWSPHHPHHQMSEVVNYQTISSKDLARSVLSEGGWSNLLCSEKKVQQSVDLALVFIGRGLLSTDVSANKNTDPALVNLLKVSYTESNFSMAFPYVAASEEAMENSLVSGFAEACGQDLGISNVAFSESCSVEGENFQKLANLHAINDYLASRMEKRPSGHTDLVVFCYGGSNSMKGLDQPQSESEIFSELISSVEMLGGKYSVLYVSDPFRSIHLPYHRERFLAESAAGNASLNSTHCDEVCQIKSSLLEGVLVSISSEFMAFRATLVVLASSMNSYILDSPKLIVKLIQHYCRASGSAGCSQRPLALLTQTALSHVSSTTPPPTPISQLATSLRPTVIHAQENEDMRLLDFSRLGEFAGDEEGAPPLLLLLLVHDAEKMMLIEGGTSIVAVWRN</sequence>
<proteinExistence type="predicted"/>
<evidence type="ECO:0000313" key="2">
    <source>
        <dbReference type="Proteomes" id="UP000309997"/>
    </source>
</evidence>
<name>A0ACC4CW03_POPAL</name>
<reference evidence="1 2" key="1">
    <citation type="journal article" date="2024" name="Plant Biotechnol. J.">
        <title>Genome and CRISPR/Cas9 system of a widespread forest tree (Populus alba) in the world.</title>
        <authorList>
            <person name="Liu Y.J."/>
            <person name="Jiang P.F."/>
            <person name="Han X.M."/>
            <person name="Li X.Y."/>
            <person name="Wang H.M."/>
            <person name="Wang Y.J."/>
            <person name="Wang X.X."/>
            <person name="Zeng Q.Y."/>
        </authorList>
    </citation>
    <scope>NUCLEOTIDE SEQUENCE [LARGE SCALE GENOMIC DNA]</scope>
    <source>
        <strain evidence="2">cv. PAL-ZL1</strain>
    </source>
</reference>
<dbReference type="EMBL" id="RCHU02000001">
    <property type="protein sequence ID" value="KAL3608994.1"/>
    <property type="molecule type" value="Genomic_DNA"/>
</dbReference>
<keyword evidence="2" id="KW-1185">Reference proteome</keyword>